<comment type="subcellular location">
    <subcellularLocation>
        <location evidence="2">Membrane</location>
        <topology evidence="2">Multi-pass membrane protein</topology>
    </subcellularLocation>
</comment>
<evidence type="ECO:0000256" key="4">
    <source>
        <dbReference type="ARBA" id="ARBA00020076"/>
    </source>
</evidence>
<name>A0A418SJQ9_9RHOB</name>
<evidence type="ECO:0000256" key="5">
    <source>
        <dbReference type="ARBA" id="ARBA00022617"/>
    </source>
</evidence>
<dbReference type="CDD" id="cd03499">
    <property type="entry name" value="SQR_TypeC_SdhC"/>
    <property type="match status" value="1"/>
</dbReference>
<keyword evidence="14" id="KW-1185">Reference proteome</keyword>
<evidence type="ECO:0000256" key="7">
    <source>
        <dbReference type="ARBA" id="ARBA00022723"/>
    </source>
</evidence>
<dbReference type="PANTHER" id="PTHR10978:SF5">
    <property type="entry name" value="SUCCINATE DEHYDROGENASE CYTOCHROME B560 SUBUNIT, MITOCHONDRIAL"/>
    <property type="match status" value="1"/>
</dbReference>
<organism evidence="13 14">
    <name type="scientific">Pseudooceanicola algae</name>
    <dbReference type="NCBI Taxonomy" id="1537215"/>
    <lineage>
        <taxon>Bacteria</taxon>
        <taxon>Pseudomonadati</taxon>
        <taxon>Pseudomonadota</taxon>
        <taxon>Alphaproteobacteria</taxon>
        <taxon>Rhodobacterales</taxon>
        <taxon>Paracoccaceae</taxon>
        <taxon>Pseudooceanicola</taxon>
    </lineage>
</organism>
<evidence type="ECO:0000256" key="11">
    <source>
        <dbReference type="ARBA" id="ARBA00025912"/>
    </source>
</evidence>
<keyword evidence="5 12" id="KW-0349">Heme</keyword>
<evidence type="ECO:0000256" key="8">
    <source>
        <dbReference type="ARBA" id="ARBA00022989"/>
    </source>
</evidence>
<dbReference type="InterPro" id="IPR000701">
    <property type="entry name" value="SuccDH_FuR_B_TM-su"/>
</dbReference>
<evidence type="ECO:0000256" key="10">
    <source>
        <dbReference type="ARBA" id="ARBA00023136"/>
    </source>
</evidence>
<keyword evidence="7 12" id="KW-0479">Metal-binding</keyword>
<evidence type="ECO:0000256" key="9">
    <source>
        <dbReference type="ARBA" id="ARBA00023004"/>
    </source>
</evidence>
<sequence length="129" mass="14341">MADVNRGSRPLSPFMLGKYYKFQLNSVTSILTRITGNALVVEAFLIAWWLLAAAAGPQYFATADYVITSWIGDLILFFSMIGLWFHSLSGVRHLLWDNGYCLDVESADKLGWAVIIGTGVLSFITIIFV</sequence>
<dbReference type="InterPro" id="IPR014314">
    <property type="entry name" value="Succ_DH_cytb556"/>
</dbReference>
<comment type="function">
    <text evidence="1">Membrane-anchoring subunit of succinate dehydrogenase (SDH).</text>
</comment>
<comment type="subunit">
    <text evidence="11">Part of an enzyme complex containing four subunits: a flavoprotein, an iron-sulfur protein, plus two membrane-anchoring proteins, SdhC and SdhD. The complex can form homotrimers.</text>
</comment>
<evidence type="ECO:0000256" key="6">
    <source>
        <dbReference type="ARBA" id="ARBA00022692"/>
    </source>
</evidence>
<dbReference type="Proteomes" id="UP000283786">
    <property type="component" value="Chromosome"/>
</dbReference>
<keyword evidence="6" id="KW-0812">Transmembrane</keyword>
<dbReference type="GO" id="GO:0016020">
    <property type="term" value="C:membrane"/>
    <property type="evidence" value="ECO:0007669"/>
    <property type="project" value="UniProtKB-SubCell"/>
</dbReference>
<dbReference type="GO" id="GO:0009055">
    <property type="term" value="F:electron transfer activity"/>
    <property type="evidence" value="ECO:0007669"/>
    <property type="project" value="InterPro"/>
</dbReference>
<reference evidence="13 14" key="1">
    <citation type="submission" date="2020-08" db="EMBL/GenBank/DDBJ databases">
        <title>Genome sequence of Rhodobacteraceae bacterium Lw-13e.</title>
        <authorList>
            <person name="Poehlein A."/>
            <person name="Wolter L."/>
            <person name="Daniel R."/>
            <person name="Brinkhoff T."/>
        </authorList>
    </citation>
    <scope>NUCLEOTIDE SEQUENCE [LARGE SCALE GENOMIC DNA]</scope>
    <source>
        <strain evidence="13 14">Lw-13e</strain>
    </source>
</reference>
<dbReference type="PANTHER" id="PTHR10978">
    <property type="entry name" value="SUCCINATE DEHYDROGENASE CYTOCHROME B560 SUBUNIT"/>
    <property type="match status" value="1"/>
</dbReference>
<accession>A0A418SJQ9</accession>
<proteinExistence type="inferred from homology"/>
<dbReference type="Gene3D" id="1.20.1300.10">
    <property type="entry name" value="Fumarate reductase/succinate dehydrogenase, transmembrane subunit"/>
    <property type="match status" value="1"/>
</dbReference>
<protein>
    <recommendedName>
        <fullName evidence="4">Succinate dehydrogenase cytochrome b556 subunit</fullName>
    </recommendedName>
</protein>
<dbReference type="AlphaFoldDB" id="A0A418SJQ9"/>
<dbReference type="Pfam" id="PF01127">
    <property type="entry name" value="Sdh_cyt"/>
    <property type="match status" value="1"/>
</dbReference>
<dbReference type="GO" id="GO:0006099">
    <property type="term" value="P:tricarboxylic acid cycle"/>
    <property type="evidence" value="ECO:0007669"/>
    <property type="project" value="InterPro"/>
</dbReference>
<dbReference type="PROSITE" id="PS01001">
    <property type="entry name" value="SDH_CYT_2"/>
    <property type="match status" value="1"/>
</dbReference>
<dbReference type="PIRSF" id="PIRSF000178">
    <property type="entry name" value="SDH_cyt_b560"/>
    <property type="match status" value="1"/>
</dbReference>
<gene>
    <name evidence="13" type="ORF">PSAL_018990</name>
</gene>
<comment type="cofactor">
    <cofactor evidence="12">
        <name>heme</name>
        <dbReference type="ChEBI" id="CHEBI:30413"/>
    </cofactor>
    <text evidence="12">The heme is bound between the two transmembrane subunits.</text>
</comment>
<evidence type="ECO:0000256" key="1">
    <source>
        <dbReference type="ARBA" id="ARBA00004050"/>
    </source>
</evidence>
<evidence type="ECO:0000313" key="13">
    <source>
        <dbReference type="EMBL" id="QPM90660.1"/>
    </source>
</evidence>
<dbReference type="GO" id="GO:0046872">
    <property type="term" value="F:metal ion binding"/>
    <property type="evidence" value="ECO:0007669"/>
    <property type="project" value="UniProtKB-KW"/>
</dbReference>
<evidence type="ECO:0000256" key="3">
    <source>
        <dbReference type="ARBA" id="ARBA00007244"/>
    </source>
</evidence>
<keyword evidence="9 12" id="KW-0408">Iron</keyword>
<dbReference type="NCBIfam" id="TIGR02970">
    <property type="entry name" value="succ_dehyd_cytB"/>
    <property type="match status" value="1"/>
</dbReference>
<dbReference type="SUPFAM" id="SSF81343">
    <property type="entry name" value="Fumarate reductase respiratory complex transmembrane subunits"/>
    <property type="match status" value="1"/>
</dbReference>
<dbReference type="OrthoDB" id="9799441at2"/>
<dbReference type="EMBL" id="CP060436">
    <property type="protein sequence ID" value="QPM90660.1"/>
    <property type="molecule type" value="Genomic_DNA"/>
</dbReference>
<keyword evidence="10" id="KW-0472">Membrane</keyword>
<evidence type="ECO:0000256" key="12">
    <source>
        <dbReference type="PIRSR" id="PIRSR000178-1"/>
    </source>
</evidence>
<dbReference type="InterPro" id="IPR034804">
    <property type="entry name" value="SQR/QFR_C/D"/>
</dbReference>
<comment type="similarity">
    <text evidence="3">Belongs to the cytochrome b560 family.</text>
</comment>
<dbReference type="RefSeq" id="WP_119838168.1">
    <property type="nucleotide sequence ID" value="NZ_CP060436.1"/>
</dbReference>
<evidence type="ECO:0000313" key="14">
    <source>
        <dbReference type="Proteomes" id="UP000283786"/>
    </source>
</evidence>
<evidence type="ECO:0000256" key="2">
    <source>
        <dbReference type="ARBA" id="ARBA00004141"/>
    </source>
</evidence>
<dbReference type="KEGG" id="palw:PSAL_018990"/>
<dbReference type="InterPro" id="IPR018495">
    <property type="entry name" value="Succ_DH_cyt_bsu_CS"/>
</dbReference>
<feature type="binding site" description="axial binding residue" evidence="12">
    <location>
        <position position="86"/>
    </location>
    <ligand>
        <name>heme</name>
        <dbReference type="ChEBI" id="CHEBI:30413"/>
        <note>ligand shared with second transmembrane subunit</note>
    </ligand>
    <ligandPart>
        <name>Fe</name>
        <dbReference type="ChEBI" id="CHEBI:18248"/>
    </ligandPart>
</feature>
<keyword evidence="8" id="KW-1133">Transmembrane helix</keyword>